<sequence length="1299" mass="142012">MSTLPDLKENRIDDAKPYNAKPLNPAASLRSPPPTPFTSIMNATTPVEPPVDTTSHLCNSQYLIVPLETLLDDAHDFPPTMHDIAEAYNVFSVRLRNERNALQRQGAKYAALEAVRARATDLAHLLHVHLRLALNKELAHLSKYDLGTSLPIEGGRLAEDDISHAEDSILVCHSAMRVVSDIMAFWRLHQLFSIDNLCLLLADLCDIVLEKKLYIVKARQTYTLALWILYAQNLPWDVLATQKERLSTILERAIRGEVGLTVTVSDGCRAFHKLSKLHASLLLPQLEPLVPAILPYLRSSSPERRLYAAHALAGFAQGRLSCGLPLSGACAALHSFINTESPSANGDTLQDILSIAYKQQAPVHCGDGPIFATIVALAIVVLSGPDVFKHPPTVKLVLSVAASAGTHGRSSARKLGGRIWRALAWAASGTDAGTTKERTRDKLWRVVTQDLRHGAGAAQVAGLLATGILADVARAVHVVERMQVHAEEEVRGEAREVLQRMLGVGEGTMPPRIDSLVDASLLDGDALFTPYNKLSVLGSRLKPLDINVSHLTQGLAHLTAPPAHAKAVALRLAGFVDASKSADAQVAQLASIGALWGVVRNVYAAPWLAGVAYGVLDAVCGADYNLSDGEVRAAFVRCVAQVVWPGSRTLVQHVFETLRVEATLGRAIWAELVPRYKQEGSQEASVPLEVEWQDAAYLLSLPLRGWHMDEDECGHWCYILRHATLIPGAKGTQSVSVVASAFDHIALADDIWIANLLFSPQIIILLLGYVDLSVELDVPKGLFGALDLLLLRLYPPTSDTLSTCAAILARMATIVRSASPELTVAVLAAVDGGLCCWLENVGEGMNDEQYNEHVIPIYAAALDNLARTPTLAEHLQSPADRLQSSAERLRSLSRLLSSVFYAPFPGDGPLYFEDFWRATYHGDARFYPFITERLGNCLAALDQCQGGSLAQGISQSQSQNMMSSDGPSGDDAYFNADLASAFRVGSSETGSPSTPRRSQRRRAQTGSADRRAQYGFTDLRAQTGSTERRQVIVEERRSNHARKRQASEDLVPRTPDRSGPSTPKRRRFDVVVEVKSESTGSALKRRALVFDGVEAPTPTPTQPGKTPTSTPPKKKQRTAGRMILDAVEVPTLAEVRRRQGEERRGQDKVRQRHAELERAHPACLADSQEDYDDWERGVSPQDFGDEEVLPSDEEELAEVTRARSCMPPPTLPVSRPNFNDRTQTEPTMAHAQQQAMPSLRRAATDESARLAALKRAHTAVMSSESQTPVEDLMEAQQMAIQIQAELNQQLLKRLARAKR</sequence>
<feature type="compositionally biased region" description="Basic and acidic residues" evidence="1">
    <location>
        <begin position="1136"/>
        <end position="1160"/>
    </location>
</feature>
<evidence type="ECO:0008006" key="4">
    <source>
        <dbReference type="Google" id="ProtNLM"/>
    </source>
</evidence>
<accession>A0A550C6R9</accession>
<comment type="caution">
    <text evidence="2">The sequence shown here is derived from an EMBL/GenBank/DDBJ whole genome shotgun (WGS) entry which is preliminary data.</text>
</comment>
<feature type="compositionally biased region" description="Basic and acidic residues" evidence="1">
    <location>
        <begin position="1045"/>
        <end position="1056"/>
    </location>
</feature>
<keyword evidence="3" id="KW-1185">Reference proteome</keyword>
<name>A0A550C6R9_9AGAR</name>
<dbReference type="SUPFAM" id="SSF48371">
    <property type="entry name" value="ARM repeat"/>
    <property type="match status" value="2"/>
</dbReference>
<feature type="region of interest" description="Disordered" evidence="1">
    <location>
        <begin position="1136"/>
        <end position="1172"/>
    </location>
</feature>
<dbReference type="Proteomes" id="UP000320762">
    <property type="component" value="Unassembled WGS sequence"/>
</dbReference>
<evidence type="ECO:0000313" key="3">
    <source>
        <dbReference type="Proteomes" id="UP000320762"/>
    </source>
</evidence>
<feature type="compositionally biased region" description="Basic and acidic residues" evidence="1">
    <location>
        <begin position="1026"/>
        <end position="1038"/>
    </location>
</feature>
<dbReference type="OrthoDB" id="3259617at2759"/>
<feature type="region of interest" description="Disordered" evidence="1">
    <location>
        <begin position="984"/>
        <end position="1068"/>
    </location>
</feature>
<organism evidence="2 3">
    <name type="scientific">Schizophyllum amplum</name>
    <dbReference type="NCBI Taxonomy" id="97359"/>
    <lineage>
        <taxon>Eukaryota</taxon>
        <taxon>Fungi</taxon>
        <taxon>Dikarya</taxon>
        <taxon>Basidiomycota</taxon>
        <taxon>Agaricomycotina</taxon>
        <taxon>Agaricomycetes</taxon>
        <taxon>Agaricomycetidae</taxon>
        <taxon>Agaricales</taxon>
        <taxon>Schizophyllaceae</taxon>
        <taxon>Schizophyllum</taxon>
    </lineage>
</organism>
<proteinExistence type="predicted"/>
<evidence type="ECO:0000313" key="2">
    <source>
        <dbReference type="EMBL" id="TRM60494.1"/>
    </source>
</evidence>
<evidence type="ECO:0000256" key="1">
    <source>
        <dbReference type="SAM" id="MobiDB-lite"/>
    </source>
</evidence>
<feature type="region of interest" description="Disordered" evidence="1">
    <location>
        <begin position="1093"/>
        <end position="1118"/>
    </location>
</feature>
<feature type="region of interest" description="Disordered" evidence="1">
    <location>
        <begin position="1"/>
        <end position="38"/>
    </location>
</feature>
<reference evidence="2 3" key="1">
    <citation type="journal article" date="2019" name="New Phytol.">
        <title>Comparative genomics reveals unique wood-decay strategies and fruiting body development in the Schizophyllaceae.</title>
        <authorList>
            <person name="Almasi E."/>
            <person name="Sahu N."/>
            <person name="Krizsan K."/>
            <person name="Balint B."/>
            <person name="Kovacs G.M."/>
            <person name="Kiss B."/>
            <person name="Cseklye J."/>
            <person name="Drula E."/>
            <person name="Henrissat B."/>
            <person name="Nagy I."/>
            <person name="Chovatia M."/>
            <person name="Adam C."/>
            <person name="LaButti K."/>
            <person name="Lipzen A."/>
            <person name="Riley R."/>
            <person name="Grigoriev I.V."/>
            <person name="Nagy L.G."/>
        </authorList>
    </citation>
    <scope>NUCLEOTIDE SEQUENCE [LARGE SCALE GENOMIC DNA]</scope>
    <source>
        <strain evidence="2 3">NL-1724</strain>
    </source>
</reference>
<protein>
    <recommendedName>
        <fullName evidence="4">Telomere-associated protein Rif1 N-terminal domain-containing protein</fullName>
    </recommendedName>
</protein>
<dbReference type="EMBL" id="VDMD01000021">
    <property type="protein sequence ID" value="TRM60494.1"/>
    <property type="molecule type" value="Genomic_DNA"/>
</dbReference>
<gene>
    <name evidence="2" type="ORF">BD626DRAFT_558924</name>
</gene>
<dbReference type="InterPro" id="IPR016024">
    <property type="entry name" value="ARM-type_fold"/>
</dbReference>
<feature type="compositionally biased region" description="Basic and acidic residues" evidence="1">
    <location>
        <begin position="1"/>
        <end position="16"/>
    </location>
</feature>